<sequence length="296" mass="32482">MIKKILSLVLIGATLGMISCSKAQTETPKEEVKEQTIKIVSSTVAATQVMDKLDLDLVGIPTTKSTLPERYNGITEIGQSFAPNFETVVSLSPDLVVFDGTFKDKVSEQVSQYNLNSFYFDTTSFTNFKDSIVELGKVTEREDEADALVNTLQQSVDKVLEKSSKDKSDLKVAIIFGSSESFMLATDTSYIGDLLNTINVDNITDAIEGVDSGYINFSLEQIVKDNPDYILRFSHGDTDAAKKAFDDEFTSNPAWQALDAVKNGKVYDLDPTIFGVTANLKVTEAIEELGNILYGE</sequence>
<comment type="similarity">
    <text evidence="1">Belongs to the bacterial solute-binding protein 8 family.</text>
</comment>
<evidence type="ECO:0000313" key="5">
    <source>
        <dbReference type="Proteomes" id="UP000640335"/>
    </source>
</evidence>
<protein>
    <submittedName>
        <fullName evidence="4">ABC transporter substrate-binding protein</fullName>
    </submittedName>
</protein>
<dbReference type="PANTHER" id="PTHR30535">
    <property type="entry name" value="VITAMIN B12-BINDING PROTEIN"/>
    <property type="match status" value="1"/>
</dbReference>
<accession>A0ABR8Q1X2</accession>
<evidence type="ECO:0000313" key="4">
    <source>
        <dbReference type="EMBL" id="MBD7914411.1"/>
    </source>
</evidence>
<dbReference type="InterPro" id="IPR002491">
    <property type="entry name" value="ABC_transptr_periplasmic_BD"/>
</dbReference>
<organism evidence="4 5">
    <name type="scientific">Clostridium gallinarum</name>
    <dbReference type="NCBI Taxonomy" id="2762246"/>
    <lineage>
        <taxon>Bacteria</taxon>
        <taxon>Bacillati</taxon>
        <taxon>Bacillota</taxon>
        <taxon>Clostridia</taxon>
        <taxon>Eubacteriales</taxon>
        <taxon>Clostridiaceae</taxon>
        <taxon>Clostridium</taxon>
    </lineage>
</organism>
<dbReference type="Pfam" id="PF01497">
    <property type="entry name" value="Peripla_BP_2"/>
    <property type="match status" value="1"/>
</dbReference>
<evidence type="ECO:0000256" key="1">
    <source>
        <dbReference type="ARBA" id="ARBA00008814"/>
    </source>
</evidence>
<feature type="signal peptide" evidence="2">
    <location>
        <begin position="1"/>
        <end position="23"/>
    </location>
</feature>
<dbReference type="PROSITE" id="PS50983">
    <property type="entry name" value="FE_B12_PBP"/>
    <property type="match status" value="1"/>
</dbReference>
<proteinExistence type="inferred from homology"/>
<dbReference type="InterPro" id="IPR050902">
    <property type="entry name" value="ABC_Transporter_SBP"/>
</dbReference>
<dbReference type="SUPFAM" id="SSF53807">
    <property type="entry name" value="Helical backbone' metal receptor"/>
    <property type="match status" value="1"/>
</dbReference>
<dbReference type="PROSITE" id="PS51257">
    <property type="entry name" value="PROKAR_LIPOPROTEIN"/>
    <property type="match status" value="1"/>
</dbReference>
<reference evidence="4 5" key="1">
    <citation type="submission" date="2020-08" db="EMBL/GenBank/DDBJ databases">
        <title>A Genomic Blueprint of the Chicken Gut Microbiome.</title>
        <authorList>
            <person name="Gilroy R."/>
            <person name="Ravi A."/>
            <person name="Getino M."/>
            <person name="Pursley I."/>
            <person name="Horton D.L."/>
            <person name="Alikhan N.-F."/>
            <person name="Baker D."/>
            <person name="Gharbi K."/>
            <person name="Hall N."/>
            <person name="Watson M."/>
            <person name="Adriaenssens E.M."/>
            <person name="Foster-Nyarko E."/>
            <person name="Jarju S."/>
            <person name="Secka A."/>
            <person name="Antonio M."/>
            <person name="Oren A."/>
            <person name="Chaudhuri R."/>
            <person name="La Ragione R.M."/>
            <person name="Hildebrand F."/>
            <person name="Pallen M.J."/>
        </authorList>
    </citation>
    <scope>NUCLEOTIDE SEQUENCE [LARGE SCALE GENOMIC DNA]</scope>
    <source>
        <strain evidence="4 5">Sa3CUN1</strain>
    </source>
</reference>
<feature type="chain" id="PRO_5045559137" evidence="2">
    <location>
        <begin position="24"/>
        <end position="296"/>
    </location>
</feature>
<evidence type="ECO:0000259" key="3">
    <source>
        <dbReference type="PROSITE" id="PS50983"/>
    </source>
</evidence>
<gene>
    <name evidence="4" type="ORF">H9660_04565</name>
</gene>
<dbReference type="PANTHER" id="PTHR30535:SF36">
    <property type="entry name" value="HIGH-AFFINITY HEME UPTAKE SYSTEM PROTEIN ISDE"/>
    <property type="match status" value="1"/>
</dbReference>
<dbReference type="Gene3D" id="3.40.50.1980">
    <property type="entry name" value="Nitrogenase molybdenum iron protein domain"/>
    <property type="match status" value="2"/>
</dbReference>
<name>A0ABR8Q1X2_9CLOT</name>
<keyword evidence="5" id="KW-1185">Reference proteome</keyword>
<feature type="domain" description="Fe/B12 periplasmic-binding" evidence="3">
    <location>
        <begin position="38"/>
        <end position="296"/>
    </location>
</feature>
<comment type="caution">
    <text evidence="4">The sequence shown here is derived from an EMBL/GenBank/DDBJ whole genome shotgun (WGS) entry which is preliminary data.</text>
</comment>
<keyword evidence="2" id="KW-0732">Signal</keyword>
<dbReference type="EMBL" id="JACSQZ010000010">
    <property type="protein sequence ID" value="MBD7914411.1"/>
    <property type="molecule type" value="Genomic_DNA"/>
</dbReference>
<dbReference type="RefSeq" id="WP_191748995.1">
    <property type="nucleotide sequence ID" value="NZ_JACSQZ010000010.1"/>
</dbReference>
<dbReference type="Proteomes" id="UP000640335">
    <property type="component" value="Unassembled WGS sequence"/>
</dbReference>
<evidence type="ECO:0000256" key="2">
    <source>
        <dbReference type="SAM" id="SignalP"/>
    </source>
</evidence>